<organism evidence="1 2">
    <name type="scientific">Piromyces finnis</name>
    <dbReference type="NCBI Taxonomy" id="1754191"/>
    <lineage>
        <taxon>Eukaryota</taxon>
        <taxon>Fungi</taxon>
        <taxon>Fungi incertae sedis</taxon>
        <taxon>Chytridiomycota</taxon>
        <taxon>Chytridiomycota incertae sedis</taxon>
        <taxon>Neocallimastigomycetes</taxon>
        <taxon>Neocallimastigales</taxon>
        <taxon>Neocallimastigaceae</taxon>
        <taxon>Piromyces</taxon>
    </lineage>
</organism>
<dbReference type="Gene3D" id="1.25.40.20">
    <property type="entry name" value="Ankyrin repeat-containing domain"/>
    <property type="match status" value="1"/>
</dbReference>
<proteinExistence type="predicted"/>
<name>A0A1Y1V7G6_9FUNG</name>
<reference evidence="1 2" key="2">
    <citation type="submission" date="2016-08" db="EMBL/GenBank/DDBJ databases">
        <title>Pervasive Adenine N6-methylation of Active Genes in Fungi.</title>
        <authorList>
            <consortium name="DOE Joint Genome Institute"/>
            <person name="Mondo S.J."/>
            <person name="Dannebaum R.O."/>
            <person name="Kuo R.C."/>
            <person name="Labutti K."/>
            <person name="Haridas S."/>
            <person name="Kuo A."/>
            <person name="Salamov A."/>
            <person name="Ahrendt S.R."/>
            <person name="Lipzen A."/>
            <person name="Sullivan W."/>
            <person name="Andreopoulos W.B."/>
            <person name="Clum A."/>
            <person name="Lindquist E."/>
            <person name="Daum C."/>
            <person name="Ramamoorthy G.K."/>
            <person name="Gryganskyi A."/>
            <person name="Culley D."/>
            <person name="Magnuson J.K."/>
            <person name="James T.Y."/>
            <person name="O'Malley M.A."/>
            <person name="Stajich J.E."/>
            <person name="Spatafora J.W."/>
            <person name="Visel A."/>
            <person name="Grigoriev I.V."/>
        </authorList>
    </citation>
    <scope>NUCLEOTIDE SEQUENCE [LARGE SCALE GENOMIC DNA]</scope>
    <source>
        <strain evidence="2">finn</strain>
    </source>
</reference>
<dbReference type="InterPro" id="IPR036770">
    <property type="entry name" value="Ankyrin_rpt-contain_sf"/>
</dbReference>
<keyword evidence="2" id="KW-1185">Reference proteome</keyword>
<evidence type="ECO:0000313" key="2">
    <source>
        <dbReference type="Proteomes" id="UP000193719"/>
    </source>
</evidence>
<comment type="caution">
    <text evidence="1">The sequence shown here is derived from an EMBL/GenBank/DDBJ whole genome shotgun (WGS) entry which is preliminary data.</text>
</comment>
<protein>
    <submittedName>
        <fullName evidence="1">Uncharacterized protein</fullName>
    </submittedName>
</protein>
<evidence type="ECO:0000313" key="1">
    <source>
        <dbReference type="EMBL" id="ORX49009.1"/>
    </source>
</evidence>
<dbReference type="SUPFAM" id="SSF48403">
    <property type="entry name" value="Ankyrin repeat"/>
    <property type="match status" value="1"/>
</dbReference>
<dbReference type="EMBL" id="MCFH01000025">
    <property type="protein sequence ID" value="ORX49009.1"/>
    <property type="molecule type" value="Genomic_DNA"/>
</dbReference>
<reference evidence="1 2" key="1">
    <citation type="submission" date="2016-08" db="EMBL/GenBank/DDBJ databases">
        <title>Genomes of anaerobic fungi encode conserved fungal cellulosomes for biomass hydrolysis.</title>
        <authorList>
            <consortium name="DOE Joint Genome Institute"/>
            <person name="Haitjema C.H."/>
            <person name="Gilmore S.P."/>
            <person name="Henske J.K."/>
            <person name="Solomon K.V."/>
            <person name="De Groot R."/>
            <person name="Kuo A."/>
            <person name="Mondo S.J."/>
            <person name="Salamov A.A."/>
            <person name="Labutti K."/>
            <person name="Zhao Z."/>
            <person name="Chiniquy J."/>
            <person name="Barry K."/>
            <person name="Brewer H.M."/>
            <person name="Purvine S.O."/>
            <person name="Wright A.T."/>
            <person name="Boxma B."/>
            <person name="Van Alen T."/>
            <person name="Hackstein J.H."/>
            <person name="Baker S.E."/>
            <person name="Grigoriev I.V."/>
            <person name="O'Malley M.A."/>
        </authorList>
    </citation>
    <scope>NUCLEOTIDE SEQUENCE [LARGE SCALE GENOMIC DNA]</scope>
    <source>
        <strain evidence="2">finn</strain>
    </source>
</reference>
<gene>
    <name evidence="1" type="ORF">BCR36DRAFT_371070</name>
</gene>
<dbReference type="AlphaFoldDB" id="A0A1Y1V7G6"/>
<dbReference type="Proteomes" id="UP000193719">
    <property type="component" value="Unassembled WGS sequence"/>
</dbReference>
<accession>A0A1Y1V7G6</accession>
<sequence>MTRNHFSIRINNIEKNIEMIKYLIKNGIKIKEIENQRDSMLTFSSKISNIEIVKYLVENSMWINYEKNNINTTKLNEKVENGDIMLAEDFKRNEINNIKDEEDDEYTKEKIEEKKV</sequence>